<organism evidence="3">
    <name type="scientific">Brugia pahangi</name>
    <name type="common">Filarial nematode worm</name>
    <dbReference type="NCBI Taxonomy" id="6280"/>
    <lineage>
        <taxon>Eukaryota</taxon>
        <taxon>Metazoa</taxon>
        <taxon>Ecdysozoa</taxon>
        <taxon>Nematoda</taxon>
        <taxon>Chromadorea</taxon>
        <taxon>Rhabditida</taxon>
        <taxon>Spirurina</taxon>
        <taxon>Spiruromorpha</taxon>
        <taxon>Filarioidea</taxon>
        <taxon>Onchocercidae</taxon>
        <taxon>Brugia</taxon>
    </lineage>
</organism>
<name>A0A0N4T483_BRUPA</name>
<reference evidence="3" key="1">
    <citation type="submission" date="2017-02" db="UniProtKB">
        <authorList>
            <consortium name="WormBaseParasite"/>
        </authorList>
    </citation>
    <scope>IDENTIFICATION</scope>
</reference>
<dbReference type="WBParaSite" id="BPAG_0000301301-mRNA-1">
    <property type="protein sequence ID" value="BPAG_0000301301-mRNA-1"/>
    <property type="gene ID" value="BPAG_0000301301"/>
</dbReference>
<dbReference type="EMBL" id="UZAD01000637">
    <property type="protein sequence ID" value="VDN84169.1"/>
    <property type="molecule type" value="Genomic_DNA"/>
</dbReference>
<evidence type="ECO:0000313" key="3">
    <source>
        <dbReference type="WBParaSite" id="BPAG_0000301301-mRNA-1"/>
    </source>
</evidence>
<dbReference type="Proteomes" id="UP000278627">
    <property type="component" value="Unassembled WGS sequence"/>
</dbReference>
<gene>
    <name evidence="1" type="ORF">BPAG_LOCUS2983</name>
</gene>
<protein>
    <submittedName>
        <fullName evidence="3">Extracellular solute-binding protein</fullName>
    </submittedName>
</protein>
<sequence>MVIWLARKKKTRHISFSTTPLANYGGKHVSDANYVYQGLGISVFKKNAINVARDFAHFLIRQKLLDPTNFPKLACVASMLEATNLDSFARALENNILLKTEENNCITTDCIPSSRIKTEHQRYIEQKAEIALISSPPFFDDFGKINLIKWEKFFCQYNVFLR</sequence>
<evidence type="ECO:0000313" key="2">
    <source>
        <dbReference type="Proteomes" id="UP000278627"/>
    </source>
</evidence>
<keyword evidence="2" id="KW-1185">Reference proteome</keyword>
<proteinExistence type="predicted"/>
<reference evidence="1 2" key="2">
    <citation type="submission" date="2018-11" db="EMBL/GenBank/DDBJ databases">
        <authorList>
            <consortium name="Pathogen Informatics"/>
        </authorList>
    </citation>
    <scope>NUCLEOTIDE SEQUENCE [LARGE SCALE GENOMIC DNA]</scope>
</reference>
<evidence type="ECO:0000313" key="1">
    <source>
        <dbReference type="EMBL" id="VDN84169.1"/>
    </source>
</evidence>
<dbReference type="STRING" id="6280.A0A0N4T483"/>
<accession>A0A0N4T483</accession>
<dbReference type="AlphaFoldDB" id="A0A0N4T483"/>